<dbReference type="Proteomes" id="UP000245708">
    <property type="component" value="Unassembled WGS sequence"/>
</dbReference>
<dbReference type="Pfam" id="PF04577">
    <property type="entry name" value="Glyco_transf_61"/>
    <property type="match status" value="1"/>
</dbReference>
<gene>
    <name evidence="2" type="ORF">C7455_10925</name>
</gene>
<protein>
    <submittedName>
        <fullName evidence="2">Uncharacterized protein DUF563</fullName>
    </submittedName>
</protein>
<keyword evidence="3" id="KW-1185">Reference proteome</keyword>
<dbReference type="AlphaFoldDB" id="A0A316GEU4"/>
<evidence type="ECO:0000259" key="1">
    <source>
        <dbReference type="Pfam" id="PF04577"/>
    </source>
</evidence>
<dbReference type="EMBL" id="QGGW01000009">
    <property type="protein sequence ID" value="PWK59103.1"/>
    <property type="molecule type" value="Genomic_DNA"/>
</dbReference>
<comment type="caution">
    <text evidence="2">The sequence shown here is derived from an EMBL/GenBank/DDBJ whole genome shotgun (WGS) entry which is preliminary data.</text>
</comment>
<dbReference type="GO" id="GO:0016757">
    <property type="term" value="F:glycosyltransferase activity"/>
    <property type="evidence" value="ECO:0007669"/>
    <property type="project" value="InterPro"/>
</dbReference>
<proteinExistence type="predicted"/>
<name>A0A316GEU4_9RHOB</name>
<dbReference type="InterPro" id="IPR049625">
    <property type="entry name" value="Glyco_transf_61_cat"/>
</dbReference>
<reference evidence="2 3" key="1">
    <citation type="submission" date="2018-05" db="EMBL/GenBank/DDBJ databases">
        <title>Genomic Encyclopedia of Type Strains, Phase IV (KMG-IV): sequencing the most valuable type-strain genomes for metagenomic binning, comparative biology and taxonomic classification.</title>
        <authorList>
            <person name="Goeker M."/>
        </authorList>
    </citation>
    <scope>NUCLEOTIDE SEQUENCE [LARGE SCALE GENOMIC DNA]</scope>
    <source>
        <strain evidence="2 3">DSM 16097</strain>
    </source>
</reference>
<feature type="domain" description="Glycosyltransferase 61 catalytic" evidence="1">
    <location>
        <begin position="87"/>
        <end position="253"/>
    </location>
</feature>
<organism evidence="2 3">
    <name type="scientific">Roseicyclus mahoneyensis</name>
    <dbReference type="NCBI Taxonomy" id="164332"/>
    <lineage>
        <taxon>Bacteria</taxon>
        <taxon>Pseudomonadati</taxon>
        <taxon>Pseudomonadota</taxon>
        <taxon>Alphaproteobacteria</taxon>
        <taxon>Rhodobacterales</taxon>
        <taxon>Roseobacteraceae</taxon>
        <taxon>Roseicyclus</taxon>
    </lineage>
</organism>
<evidence type="ECO:0000313" key="2">
    <source>
        <dbReference type="EMBL" id="PWK59103.1"/>
    </source>
</evidence>
<sequence>MNECVLDFSIAQFSENVPLVPFSGLMDSPSGGSFHRGGPVWGDWEIAGRKRYLNRGNPADDKPDLLREPQDKLGGLSAWIGPQFPHFGHLIADAATRFLATSKQSGIDTFLIGDKEDNQYGLLRPTTRSVLDWFDIDTSRVRVANRPTTSEVLVTLPQSEQRDRIGPCPKYLDLLTQHQHSKFWNHSGAIFQKCFVSRAGMPAHIAGESYLEAVFSELGFQIIRPETMSLSDQLWIYVNANELVFTEGSALHSLQLLGSVRARVWVINRRPNGRLGDHLFSPRVSAIDYLEAEIGLIHGCRLSGEPAPETGLAIPTSHGLSKCLSIISGKNVAINSQEYEKAIKTDVEIWLKHETKQKRYGHSSYLSTLMKSVKNAGLEGLSLRF</sequence>
<accession>A0A316GEU4</accession>
<evidence type="ECO:0000313" key="3">
    <source>
        <dbReference type="Proteomes" id="UP000245708"/>
    </source>
</evidence>